<evidence type="ECO:0000259" key="1">
    <source>
        <dbReference type="Pfam" id="PF00498"/>
    </source>
</evidence>
<feature type="domain" description="FHA" evidence="1">
    <location>
        <begin position="23"/>
        <end position="96"/>
    </location>
</feature>
<organism evidence="2 3">
    <name type="scientific">Pseudomonas putida</name>
    <name type="common">Arthrobacter siderocapsulatus</name>
    <dbReference type="NCBI Taxonomy" id="303"/>
    <lineage>
        <taxon>Bacteria</taxon>
        <taxon>Pseudomonadati</taxon>
        <taxon>Pseudomonadota</taxon>
        <taxon>Gammaproteobacteria</taxon>
        <taxon>Pseudomonadales</taxon>
        <taxon>Pseudomonadaceae</taxon>
        <taxon>Pseudomonas</taxon>
    </lineage>
</organism>
<dbReference type="InterPro" id="IPR008984">
    <property type="entry name" value="SMAD_FHA_dom_sf"/>
</dbReference>
<dbReference type="RefSeq" id="WP_159410436.1">
    <property type="nucleotide sequence ID" value="NZ_CP026115.2"/>
</dbReference>
<protein>
    <submittedName>
        <fullName evidence="2">FHA domain-containing protein</fullName>
    </submittedName>
</protein>
<proteinExistence type="predicted"/>
<evidence type="ECO:0000313" key="2">
    <source>
        <dbReference type="EMBL" id="QHG65087.1"/>
    </source>
</evidence>
<accession>A0A6I6Y0N8</accession>
<dbReference type="EMBL" id="CP026115">
    <property type="protein sequence ID" value="QHG65087.1"/>
    <property type="molecule type" value="Genomic_DNA"/>
</dbReference>
<sequence>MSTLTLHVSNIEQLPHGVSRQHRFGRSGGTLGSQGADWLLIDRSLKVQPIHCEIRWTDGGYCAIDRSGHTYLNDGTRCLGIRPPMRLKDGDILRVGAYRLRVDLQTEQAIRRSLEEVFVPRQDVHEALEASASTRPRDNAINPLPHLTATDVCSAFDPLPGHDPLAALDARSQPCPAKQNPLQDLITGP</sequence>
<dbReference type="InterPro" id="IPR000253">
    <property type="entry name" value="FHA_dom"/>
</dbReference>
<gene>
    <name evidence="2" type="ORF">C2H86_11920</name>
</gene>
<dbReference type="Pfam" id="PF00498">
    <property type="entry name" value="FHA"/>
    <property type="match status" value="1"/>
</dbReference>
<dbReference type="CDD" id="cd00060">
    <property type="entry name" value="FHA"/>
    <property type="match status" value="1"/>
</dbReference>
<reference evidence="2 3" key="1">
    <citation type="submission" date="2020-02" db="EMBL/GenBank/DDBJ databases">
        <title>Pseudomonas Putida W5 Complete Genome Assembly.</title>
        <authorList>
            <person name="Yuan Z.-C."/>
            <person name="Shaw G.A."/>
            <person name="Cusano A.D."/>
            <person name="Caddey B.J."/>
            <person name="Weselowski B.J."/>
        </authorList>
    </citation>
    <scope>NUCLEOTIDE SEQUENCE [LARGE SCALE GENOMIC DNA]</scope>
    <source>
        <strain evidence="2 3">W5</strain>
    </source>
</reference>
<dbReference type="Gene3D" id="2.60.200.20">
    <property type="match status" value="1"/>
</dbReference>
<dbReference type="SUPFAM" id="SSF49879">
    <property type="entry name" value="SMAD/FHA domain"/>
    <property type="match status" value="1"/>
</dbReference>
<dbReference type="Proteomes" id="UP000464480">
    <property type="component" value="Chromosome"/>
</dbReference>
<name>A0A6I6Y0N8_PSEPU</name>
<evidence type="ECO:0000313" key="3">
    <source>
        <dbReference type="Proteomes" id="UP000464480"/>
    </source>
</evidence>
<dbReference type="AlphaFoldDB" id="A0A6I6Y0N8"/>